<protein>
    <recommendedName>
        <fullName evidence="2">Nephrocystin 3-like N-terminal domain-containing protein</fullName>
    </recommendedName>
</protein>
<dbReference type="AlphaFoldDB" id="A0A9P5NIS4"/>
<keyword evidence="4" id="KW-1185">Reference proteome</keyword>
<comment type="caution">
    <text evidence="3">The sequence shown here is derived from an EMBL/GenBank/DDBJ whole genome shotgun (WGS) entry which is preliminary data.</text>
</comment>
<proteinExistence type="predicted"/>
<reference evidence="3" key="1">
    <citation type="submission" date="2020-11" db="EMBL/GenBank/DDBJ databases">
        <authorList>
            <consortium name="DOE Joint Genome Institute"/>
            <person name="Ahrendt S."/>
            <person name="Riley R."/>
            <person name="Andreopoulos W."/>
            <person name="LaButti K."/>
            <person name="Pangilinan J."/>
            <person name="Ruiz-duenas F.J."/>
            <person name="Barrasa J.M."/>
            <person name="Sanchez-Garcia M."/>
            <person name="Camarero S."/>
            <person name="Miyauchi S."/>
            <person name="Serrano A."/>
            <person name="Linde D."/>
            <person name="Babiker R."/>
            <person name="Drula E."/>
            <person name="Ayuso-Fernandez I."/>
            <person name="Pacheco R."/>
            <person name="Padilla G."/>
            <person name="Ferreira P."/>
            <person name="Barriuso J."/>
            <person name="Kellner H."/>
            <person name="Castanera R."/>
            <person name="Alfaro M."/>
            <person name="Ramirez L."/>
            <person name="Pisabarro A.G."/>
            <person name="Kuo A."/>
            <person name="Tritt A."/>
            <person name="Lipzen A."/>
            <person name="He G."/>
            <person name="Yan M."/>
            <person name="Ng V."/>
            <person name="Cullen D."/>
            <person name="Martin F."/>
            <person name="Rosso M.-N."/>
            <person name="Henrissat B."/>
            <person name="Hibbett D."/>
            <person name="Martinez A.T."/>
            <person name="Grigoriev I.V."/>
        </authorList>
    </citation>
    <scope>NUCLEOTIDE SEQUENCE</scope>
    <source>
        <strain evidence="3">AH 44721</strain>
    </source>
</reference>
<dbReference type="PANTHER" id="PTHR10039">
    <property type="entry name" value="AMELOGENIN"/>
    <property type="match status" value="1"/>
</dbReference>
<gene>
    <name evidence="3" type="ORF">CPB84DRAFT_1206902</name>
</gene>
<dbReference type="Pfam" id="PF24883">
    <property type="entry name" value="NPHP3_N"/>
    <property type="match status" value="1"/>
</dbReference>
<dbReference type="InterPro" id="IPR056884">
    <property type="entry name" value="NPHP3-like_N"/>
</dbReference>
<sequence>MFDHSSNLPITGGTFTAVEGDLHVHNFEPNHKKALEVLHNQIAAGAFHNSAERFDPPKCHPHTRKAVLGEIIDWAENNDKLHPFLWMYGPAGSGKSSIAQTIAEQLHQEGKLAASFFFARTATGRNTADRLMATIAYQLTLSIPTMSHHILEAVDRDPAIFSKSLDTQLESLILGPLKELFMGLTETTGSSNMPRLIIIDGLDECRKADFQRLILSVFFAALRKSSIPFVFLIASRPEPEIRRFFNQDSADSLSHRLVLDDKYKPNKDIEVFLWSRFDDIRNDHPLQSLLPATWPSDSDIERLVIKASGQFIYAATVMKFVESPQHRPIDRLDIIFGLSSPGSNTPFAELDALYLYIFSSAEDTIRVVETFSFLILRNSSSYVSMNLVEDFFCFRRGDLQIILNDLHSIIYVPKPSQSSNPLHLFHASLSDFLQDKTRSGRFFIDSPENHEKMARLCIRHIQPHTLKTGP</sequence>
<dbReference type="EMBL" id="JADNYJ010000059">
    <property type="protein sequence ID" value="KAF8896738.1"/>
    <property type="molecule type" value="Genomic_DNA"/>
</dbReference>
<evidence type="ECO:0000313" key="3">
    <source>
        <dbReference type="EMBL" id="KAF8896738.1"/>
    </source>
</evidence>
<dbReference type="OrthoDB" id="4760524at2759"/>
<dbReference type="PANTHER" id="PTHR10039:SF14">
    <property type="entry name" value="NACHT DOMAIN-CONTAINING PROTEIN"/>
    <property type="match status" value="1"/>
</dbReference>
<dbReference type="Proteomes" id="UP000724874">
    <property type="component" value="Unassembled WGS sequence"/>
</dbReference>
<name>A0A9P5NIS4_GYMJU</name>
<feature type="domain" description="Nephrocystin 3-like N-terminal" evidence="2">
    <location>
        <begin position="71"/>
        <end position="236"/>
    </location>
</feature>
<evidence type="ECO:0000313" key="4">
    <source>
        <dbReference type="Proteomes" id="UP000724874"/>
    </source>
</evidence>
<organism evidence="3 4">
    <name type="scientific">Gymnopilus junonius</name>
    <name type="common">Spectacular rustgill mushroom</name>
    <name type="synonym">Gymnopilus spectabilis subsp. junonius</name>
    <dbReference type="NCBI Taxonomy" id="109634"/>
    <lineage>
        <taxon>Eukaryota</taxon>
        <taxon>Fungi</taxon>
        <taxon>Dikarya</taxon>
        <taxon>Basidiomycota</taxon>
        <taxon>Agaricomycotina</taxon>
        <taxon>Agaricomycetes</taxon>
        <taxon>Agaricomycetidae</taxon>
        <taxon>Agaricales</taxon>
        <taxon>Agaricineae</taxon>
        <taxon>Hymenogastraceae</taxon>
        <taxon>Gymnopilus</taxon>
    </lineage>
</organism>
<dbReference type="Gene3D" id="3.40.50.300">
    <property type="entry name" value="P-loop containing nucleotide triphosphate hydrolases"/>
    <property type="match status" value="1"/>
</dbReference>
<evidence type="ECO:0000259" key="2">
    <source>
        <dbReference type="Pfam" id="PF24883"/>
    </source>
</evidence>
<dbReference type="InterPro" id="IPR027417">
    <property type="entry name" value="P-loop_NTPase"/>
</dbReference>
<keyword evidence="1" id="KW-0677">Repeat</keyword>
<accession>A0A9P5NIS4</accession>
<evidence type="ECO:0000256" key="1">
    <source>
        <dbReference type="ARBA" id="ARBA00022737"/>
    </source>
</evidence>
<dbReference type="SUPFAM" id="SSF52540">
    <property type="entry name" value="P-loop containing nucleoside triphosphate hydrolases"/>
    <property type="match status" value="1"/>
</dbReference>